<feature type="transmembrane region" description="Helical" evidence="7">
    <location>
        <begin position="12"/>
        <end position="33"/>
    </location>
</feature>
<evidence type="ECO:0000256" key="5">
    <source>
        <dbReference type="ARBA" id="ARBA00022989"/>
    </source>
</evidence>
<feature type="transmembrane region" description="Helical" evidence="7">
    <location>
        <begin position="70"/>
        <end position="90"/>
    </location>
</feature>
<dbReference type="InterPro" id="IPR023090">
    <property type="entry name" value="UPF0702_alpha/beta_dom_sf"/>
</dbReference>
<keyword evidence="10" id="KW-1185">Reference proteome</keyword>
<comment type="subcellular location">
    <subcellularLocation>
        <location evidence="1">Cell membrane</location>
        <topology evidence="1">Multi-pass membrane protein</topology>
    </subcellularLocation>
</comment>
<evidence type="ECO:0000256" key="6">
    <source>
        <dbReference type="ARBA" id="ARBA00023136"/>
    </source>
</evidence>
<dbReference type="RefSeq" id="WP_284302243.1">
    <property type="nucleotide sequence ID" value="NZ_BSUO01000001.1"/>
</dbReference>
<keyword evidence="5 7" id="KW-1133">Transmembrane helix</keyword>
<dbReference type="InterPro" id="IPR007353">
    <property type="entry name" value="DUF421"/>
</dbReference>
<feature type="transmembrane region" description="Helical" evidence="7">
    <location>
        <begin position="45"/>
        <end position="64"/>
    </location>
</feature>
<evidence type="ECO:0000259" key="8">
    <source>
        <dbReference type="Pfam" id="PF04239"/>
    </source>
</evidence>
<keyword evidence="3" id="KW-1003">Cell membrane</keyword>
<comment type="caution">
    <text evidence="9">The sequence shown here is derived from an EMBL/GenBank/DDBJ whole genome shotgun (WGS) entry which is preliminary data.</text>
</comment>
<protein>
    <submittedName>
        <fullName evidence="9">DUF421 domain-containing protein</fullName>
    </submittedName>
</protein>
<organism evidence="9 10">
    <name type="scientific">Mobilicoccus caccae</name>
    <dbReference type="NCBI Taxonomy" id="1859295"/>
    <lineage>
        <taxon>Bacteria</taxon>
        <taxon>Bacillati</taxon>
        <taxon>Actinomycetota</taxon>
        <taxon>Actinomycetes</taxon>
        <taxon>Micrococcales</taxon>
        <taxon>Dermatophilaceae</taxon>
        <taxon>Mobilicoccus</taxon>
    </lineage>
</organism>
<dbReference type="PANTHER" id="PTHR34582">
    <property type="entry name" value="UPF0702 TRANSMEMBRANE PROTEIN YCAP"/>
    <property type="match status" value="1"/>
</dbReference>
<reference evidence="10" key="1">
    <citation type="journal article" date="2019" name="Int. J. Syst. Evol. Microbiol.">
        <title>The Global Catalogue of Microorganisms (GCM) 10K type strain sequencing project: providing services to taxonomists for standard genome sequencing and annotation.</title>
        <authorList>
            <consortium name="The Broad Institute Genomics Platform"/>
            <consortium name="The Broad Institute Genome Sequencing Center for Infectious Disease"/>
            <person name="Wu L."/>
            <person name="Ma J."/>
        </authorList>
    </citation>
    <scope>NUCLEOTIDE SEQUENCE [LARGE SCALE GENOMIC DNA]</scope>
    <source>
        <strain evidence="10">NBRC 113072</strain>
    </source>
</reference>
<dbReference type="Proteomes" id="UP001157126">
    <property type="component" value="Unassembled WGS sequence"/>
</dbReference>
<keyword evidence="4 7" id="KW-0812">Transmembrane</keyword>
<evidence type="ECO:0000313" key="9">
    <source>
        <dbReference type="EMBL" id="GMA38140.1"/>
    </source>
</evidence>
<evidence type="ECO:0000256" key="2">
    <source>
        <dbReference type="ARBA" id="ARBA00006448"/>
    </source>
</evidence>
<accession>A0ABQ6IJP0</accession>
<evidence type="ECO:0000313" key="10">
    <source>
        <dbReference type="Proteomes" id="UP001157126"/>
    </source>
</evidence>
<sequence length="188" mass="20564">MDELWFQIGITWPQVLGVVGATTVLYLVYAALLELWTQRLQSSTSTLSLALATVTGAVMARAMLGNSPTLLGGLVALLTLAALESGFGFLRTKGVAKRHRRRRPARVVVRQGRVLRAELRAAHIDEHDLDIRLRMAGVRSYAEVALVILESRGSLTVVRDGQTIDAELVEDVRGIAAVPEDIVLRRQS</sequence>
<proteinExistence type="inferred from homology"/>
<evidence type="ECO:0000256" key="7">
    <source>
        <dbReference type="SAM" id="Phobius"/>
    </source>
</evidence>
<gene>
    <name evidence="9" type="ORF">GCM10025883_01850</name>
</gene>
<dbReference type="Pfam" id="PF04239">
    <property type="entry name" value="DUF421"/>
    <property type="match status" value="1"/>
</dbReference>
<comment type="similarity">
    <text evidence="2">Belongs to the UPF0702 family.</text>
</comment>
<dbReference type="Gene3D" id="3.30.240.20">
    <property type="entry name" value="bsu07140 like domains"/>
    <property type="match status" value="1"/>
</dbReference>
<evidence type="ECO:0000256" key="3">
    <source>
        <dbReference type="ARBA" id="ARBA00022475"/>
    </source>
</evidence>
<evidence type="ECO:0000256" key="4">
    <source>
        <dbReference type="ARBA" id="ARBA00022692"/>
    </source>
</evidence>
<keyword evidence="6 7" id="KW-0472">Membrane</keyword>
<evidence type="ECO:0000256" key="1">
    <source>
        <dbReference type="ARBA" id="ARBA00004651"/>
    </source>
</evidence>
<name>A0ABQ6IJP0_9MICO</name>
<feature type="domain" description="YetF C-terminal" evidence="8">
    <location>
        <begin position="106"/>
        <end position="170"/>
    </location>
</feature>
<dbReference type="PANTHER" id="PTHR34582:SF6">
    <property type="entry name" value="UPF0702 TRANSMEMBRANE PROTEIN YCAP"/>
    <property type="match status" value="1"/>
</dbReference>
<dbReference type="EMBL" id="BSUO01000001">
    <property type="protein sequence ID" value="GMA38140.1"/>
    <property type="molecule type" value="Genomic_DNA"/>
</dbReference>